<sequence length="164" mass="18080">APDSGELAPWQSWDSAEARGENEAPRNRRSFDLWPWGDKQAEEEEEAKEKVNLKGRASAVLASDRMTNSQQSVAVRYPDGGSYDGEWGNGRQHGQGLRVYANGDWCVFPLFPLKTTPTYGSYSSAACGSDRGLDAGDGPSLLFLLPSLPCDASWLWRRLPLSQE</sequence>
<dbReference type="SUPFAM" id="SSF82185">
    <property type="entry name" value="Histone H3 K4-specific methyltransferase SET7/9 N-terminal domain"/>
    <property type="match status" value="1"/>
</dbReference>
<keyword evidence="4" id="KW-1185">Reference proteome</keyword>
<keyword evidence="1" id="KW-0677">Repeat</keyword>
<proteinExistence type="predicted"/>
<protein>
    <submittedName>
        <fullName evidence="3">Uncharacterized protein</fullName>
    </submittedName>
</protein>
<comment type="caution">
    <text evidence="3">The sequence shown here is derived from an EMBL/GenBank/DDBJ whole genome shotgun (WGS) entry which is preliminary data.</text>
</comment>
<evidence type="ECO:0000313" key="4">
    <source>
        <dbReference type="Proteomes" id="UP001190700"/>
    </source>
</evidence>
<name>A0AAE0FIX9_9CHLO</name>
<accession>A0AAE0FIX9</accession>
<evidence type="ECO:0000313" key="3">
    <source>
        <dbReference type="EMBL" id="KAK3260662.1"/>
    </source>
</evidence>
<evidence type="ECO:0000256" key="1">
    <source>
        <dbReference type="ARBA" id="ARBA00022737"/>
    </source>
</evidence>
<organism evidence="3 4">
    <name type="scientific">Cymbomonas tetramitiformis</name>
    <dbReference type="NCBI Taxonomy" id="36881"/>
    <lineage>
        <taxon>Eukaryota</taxon>
        <taxon>Viridiplantae</taxon>
        <taxon>Chlorophyta</taxon>
        <taxon>Pyramimonadophyceae</taxon>
        <taxon>Pyramimonadales</taxon>
        <taxon>Pyramimonadaceae</taxon>
        <taxon>Cymbomonas</taxon>
    </lineage>
</organism>
<dbReference type="GO" id="GO:0016020">
    <property type="term" value="C:membrane"/>
    <property type="evidence" value="ECO:0007669"/>
    <property type="project" value="UniProtKB-ARBA"/>
</dbReference>
<dbReference type="Pfam" id="PF02493">
    <property type="entry name" value="MORN"/>
    <property type="match status" value="1"/>
</dbReference>
<dbReference type="Gene3D" id="2.20.110.10">
    <property type="entry name" value="Histone H3 K4-specific methyltransferase SET7/9 N-terminal domain"/>
    <property type="match status" value="1"/>
</dbReference>
<feature type="non-terminal residue" evidence="3">
    <location>
        <position position="1"/>
    </location>
</feature>
<dbReference type="EMBL" id="LGRX02017524">
    <property type="protein sequence ID" value="KAK3260662.1"/>
    <property type="molecule type" value="Genomic_DNA"/>
</dbReference>
<evidence type="ECO:0000256" key="2">
    <source>
        <dbReference type="SAM" id="MobiDB-lite"/>
    </source>
</evidence>
<reference evidence="3 4" key="1">
    <citation type="journal article" date="2015" name="Genome Biol. Evol.">
        <title>Comparative Genomics of a Bacterivorous Green Alga Reveals Evolutionary Causalities and Consequences of Phago-Mixotrophic Mode of Nutrition.</title>
        <authorList>
            <person name="Burns J.A."/>
            <person name="Paasch A."/>
            <person name="Narechania A."/>
            <person name="Kim E."/>
        </authorList>
    </citation>
    <scope>NUCLEOTIDE SEQUENCE [LARGE SCALE GENOMIC DNA]</scope>
    <source>
        <strain evidence="3 4">PLY_AMNH</strain>
    </source>
</reference>
<dbReference type="InterPro" id="IPR003409">
    <property type="entry name" value="MORN"/>
</dbReference>
<gene>
    <name evidence="3" type="ORF">CYMTET_30391</name>
</gene>
<feature type="compositionally biased region" description="Basic and acidic residues" evidence="2">
    <location>
        <begin position="16"/>
        <end position="31"/>
    </location>
</feature>
<dbReference type="Proteomes" id="UP001190700">
    <property type="component" value="Unassembled WGS sequence"/>
</dbReference>
<dbReference type="AlphaFoldDB" id="A0AAE0FIX9"/>
<feature type="region of interest" description="Disordered" evidence="2">
    <location>
        <begin position="1"/>
        <end position="49"/>
    </location>
</feature>